<dbReference type="EMBL" id="JAVDWN010000030">
    <property type="protein sequence ID" value="MDR7166174.1"/>
    <property type="molecule type" value="Genomic_DNA"/>
</dbReference>
<dbReference type="Proteomes" id="UP001262032">
    <property type="component" value="Unassembled WGS sequence"/>
</dbReference>
<dbReference type="Pfam" id="PF06114">
    <property type="entry name" value="Peptidase_M78"/>
    <property type="match status" value="1"/>
</dbReference>
<gene>
    <name evidence="2" type="ORF">J2X12_004228</name>
</gene>
<dbReference type="InterPro" id="IPR052345">
    <property type="entry name" value="Rad_response_metalloprotease"/>
</dbReference>
<comment type="caution">
    <text evidence="2">The sequence shown here is derived from an EMBL/GenBank/DDBJ whole genome shotgun (WGS) entry which is preliminary data.</text>
</comment>
<evidence type="ECO:0000259" key="1">
    <source>
        <dbReference type="Pfam" id="PF06114"/>
    </source>
</evidence>
<feature type="domain" description="IrrE N-terminal-like" evidence="1">
    <location>
        <begin position="119"/>
        <end position="236"/>
    </location>
</feature>
<reference evidence="2" key="1">
    <citation type="submission" date="2023-07" db="EMBL/GenBank/DDBJ databases">
        <title>Sorghum-associated microbial communities from plants grown in Nebraska, USA.</title>
        <authorList>
            <person name="Schachtman D."/>
        </authorList>
    </citation>
    <scope>NUCLEOTIDE SEQUENCE</scope>
    <source>
        <strain evidence="2">BE261</strain>
    </source>
</reference>
<organism evidence="2 3">
    <name type="scientific">Pseudarthrobacter oxydans</name>
    <name type="common">Arthrobacter oxydans</name>
    <dbReference type="NCBI Taxonomy" id="1671"/>
    <lineage>
        <taxon>Bacteria</taxon>
        <taxon>Bacillati</taxon>
        <taxon>Actinomycetota</taxon>
        <taxon>Actinomycetes</taxon>
        <taxon>Micrococcales</taxon>
        <taxon>Micrococcaceae</taxon>
        <taxon>Pseudarthrobacter</taxon>
    </lineage>
</organism>
<dbReference type="AlphaFoldDB" id="A0AAW8NHX9"/>
<proteinExistence type="predicted"/>
<dbReference type="PANTHER" id="PTHR43236">
    <property type="entry name" value="ANTITOXIN HIGA1"/>
    <property type="match status" value="1"/>
</dbReference>
<accession>A0AAW8NHX9</accession>
<name>A0AAW8NHX9_PSEOX</name>
<evidence type="ECO:0000313" key="2">
    <source>
        <dbReference type="EMBL" id="MDR7166174.1"/>
    </source>
</evidence>
<dbReference type="InterPro" id="IPR010359">
    <property type="entry name" value="IrrE_HExxH"/>
</dbReference>
<sequence>MENADDPVTVTDAELERIAASLSFSTTYFQTPPTTLVSTDDLCFRAKKSLTKTAQEVINSWATICGDLLHETFKSMAPVPVLLPNFPVGTSPEVAARETRTLWGYDDAEPIPHLTRRLERSGIYVFSAPFESGDRTHHDALSTWVGERREHPVVLVRDIDSWERIRLSLAHEVGHLALHRFGKPELGEEEAFDFGAALLMPAAAFRKTWPGHVTLGSLKKIKLHWGVSLAALIERAFRMGLLRPEERMNLYKQLSRRDRRTGITLRAQEPGYDDREPERPLLVSKLLEGRFGPDGSVEDISRACADRPSEFIRPLIEGQYRLPHQRANVVSLAARRAAN</sequence>
<protein>
    <submittedName>
        <fullName evidence="2">Zn-dependent peptidase ImmA (M78 family)</fullName>
    </submittedName>
</protein>
<evidence type="ECO:0000313" key="3">
    <source>
        <dbReference type="Proteomes" id="UP001262032"/>
    </source>
</evidence>
<dbReference type="PANTHER" id="PTHR43236:SF1">
    <property type="entry name" value="BLL7220 PROTEIN"/>
    <property type="match status" value="1"/>
</dbReference>